<dbReference type="OrthoDB" id="5363296at2"/>
<evidence type="ECO:0000256" key="6">
    <source>
        <dbReference type="SAM" id="Phobius"/>
    </source>
</evidence>
<sequence length="483" mass="54032">MFLREPLFSLLGLLLCSLFLETLVRPKSIKIPQPVGLATHSLLVTGVYGIILLVSGSSLFAAILTFCLTLTLVIASNLKWSVLDEPLVFSDLRFIKDLLKHPKFYIFAIPCAIRWGVGIALVFIGAGYGAALQLNYPVSVRFFALSLIVGCTFTLTLLPATRWAPFPALKADLTRFGLLGCLFIYWRCWQKQTLSEKPYPENTQEVDTIFDLIIVVQCESFTDPKTLNLPSTMGVASMPNLAHARSVACQYGSLEVSNFGAYTIRTEYGVLFGRSEEQLGFQKFDPYITAEHDAALSLPYKLGQAGYQSVFLHPYTLDFANRRSLMTKIGFTTVLGSEAFPHTPTPDMPYVSDETLATKLLTLSRNSEKPLFLYAVTIENHGPWQEQNKPLETYLKHLENSDHMIGQLMRGLTAENRSALLVFFGDHRPSIAPDLQPTPDRGTPYFVIPFIKGKKVNQKINYKNLLPAELHHMIVNLSLKTKP</sequence>
<dbReference type="Gene3D" id="3.40.720.10">
    <property type="entry name" value="Alkaline Phosphatase, subunit A"/>
    <property type="match status" value="1"/>
</dbReference>
<evidence type="ECO:0000259" key="7">
    <source>
        <dbReference type="Pfam" id="PF00884"/>
    </source>
</evidence>
<protein>
    <recommendedName>
        <fullName evidence="7">Sulfatase N-terminal domain-containing protein</fullName>
    </recommendedName>
</protein>
<feature type="transmembrane region" description="Helical" evidence="6">
    <location>
        <begin position="140"/>
        <end position="160"/>
    </location>
</feature>
<dbReference type="PANTHER" id="PTHR47371:SF3">
    <property type="entry name" value="PHOSPHOGLYCEROL TRANSFERASE I"/>
    <property type="match status" value="1"/>
</dbReference>
<evidence type="ECO:0000256" key="4">
    <source>
        <dbReference type="ARBA" id="ARBA00022989"/>
    </source>
</evidence>
<dbReference type="InterPro" id="IPR017850">
    <property type="entry name" value="Alkaline_phosphatase_core_sf"/>
</dbReference>
<organism evidence="8 9">
    <name type="scientific">Acetobacter cibinongensis</name>
    <dbReference type="NCBI Taxonomy" id="146475"/>
    <lineage>
        <taxon>Bacteria</taxon>
        <taxon>Pseudomonadati</taxon>
        <taxon>Pseudomonadota</taxon>
        <taxon>Alphaproteobacteria</taxon>
        <taxon>Acetobacterales</taxon>
        <taxon>Acetobacteraceae</taxon>
        <taxon>Acetobacter</taxon>
    </lineage>
</organism>
<gene>
    <name evidence="8" type="ORF">HK14_02410</name>
</gene>
<feature type="transmembrane region" description="Helical" evidence="6">
    <location>
        <begin position="104"/>
        <end position="128"/>
    </location>
</feature>
<evidence type="ECO:0000256" key="3">
    <source>
        <dbReference type="ARBA" id="ARBA00022692"/>
    </source>
</evidence>
<comment type="caution">
    <text evidence="8">The sequence shown here is derived from an EMBL/GenBank/DDBJ whole genome shotgun (WGS) entry which is preliminary data.</text>
</comment>
<dbReference type="EMBL" id="JOMQ01000014">
    <property type="protein sequence ID" value="OUJ03294.1"/>
    <property type="molecule type" value="Genomic_DNA"/>
</dbReference>
<dbReference type="InterPro" id="IPR050448">
    <property type="entry name" value="OpgB/LTA_synthase_biosynth"/>
</dbReference>
<feature type="domain" description="Sulfatase N-terminal" evidence="7">
    <location>
        <begin position="213"/>
        <end position="448"/>
    </location>
</feature>
<keyword evidence="2" id="KW-1003">Cell membrane</keyword>
<evidence type="ECO:0000256" key="1">
    <source>
        <dbReference type="ARBA" id="ARBA00004651"/>
    </source>
</evidence>
<feature type="transmembrane region" description="Helical" evidence="6">
    <location>
        <begin position="50"/>
        <end position="75"/>
    </location>
</feature>
<proteinExistence type="predicted"/>
<evidence type="ECO:0000256" key="2">
    <source>
        <dbReference type="ARBA" id="ARBA00022475"/>
    </source>
</evidence>
<dbReference type="GO" id="GO:0005886">
    <property type="term" value="C:plasma membrane"/>
    <property type="evidence" value="ECO:0007669"/>
    <property type="project" value="UniProtKB-SubCell"/>
</dbReference>
<dbReference type="SUPFAM" id="SSF53649">
    <property type="entry name" value="Alkaline phosphatase-like"/>
    <property type="match status" value="1"/>
</dbReference>
<reference evidence="8 9" key="1">
    <citation type="submission" date="2014-06" db="EMBL/GenBank/DDBJ databases">
        <authorList>
            <person name="Ju J."/>
            <person name="Zhang J."/>
        </authorList>
    </citation>
    <scope>NUCLEOTIDE SEQUENCE [LARGE SCALE GENOMIC DNA]</scope>
    <source>
        <strain evidence="8 9">DsW_47</strain>
    </source>
</reference>
<dbReference type="AlphaFoldDB" id="A0A1Z5YW90"/>
<name>A0A1Z5YW90_9PROT</name>
<keyword evidence="5 6" id="KW-0472">Membrane</keyword>
<evidence type="ECO:0000313" key="9">
    <source>
        <dbReference type="Proteomes" id="UP000196086"/>
    </source>
</evidence>
<evidence type="ECO:0000313" key="8">
    <source>
        <dbReference type="EMBL" id="OUJ03294.1"/>
    </source>
</evidence>
<dbReference type="Proteomes" id="UP000196086">
    <property type="component" value="Unassembled WGS sequence"/>
</dbReference>
<dbReference type="Pfam" id="PF00884">
    <property type="entry name" value="Sulfatase"/>
    <property type="match status" value="1"/>
</dbReference>
<keyword evidence="3 6" id="KW-0812">Transmembrane</keyword>
<keyword evidence="4 6" id="KW-1133">Transmembrane helix</keyword>
<comment type="subcellular location">
    <subcellularLocation>
        <location evidence="1">Cell membrane</location>
        <topology evidence="1">Multi-pass membrane protein</topology>
    </subcellularLocation>
</comment>
<dbReference type="CDD" id="cd16015">
    <property type="entry name" value="LTA_synthase"/>
    <property type="match status" value="1"/>
</dbReference>
<evidence type="ECO:0000256" key="5">
    <source>
        <dbReference type="ARBA" id="ARBA00023136"/>
    </source>
</evidence>
<dbReference type="RefSeq" id="WP_086650745.1">
    <property type="nucleotide sequence ID" value="NZ_JOMQ01000014.1"/>
</dbReference>
<dbReference type="InterPro" id="IPR000917">
    <property type="entry name" value="Sulfatase_N"/>
</dbReference>
<dbReference type="PANTHER" id="PTHR47371">
    <property type="entry name" value="LIPOTEICHOIC ACID SYNTHASE"/>
    <property type="match status" value="1"/>
</dbReference>
<accession>A0A1Z5YW90</accession>